<dbReference type="EMBL" id="JAINUF010000008">
    <property type="protein sequence ID" value="KAJ8351186.1"/>
    <property type="molecule type" value="Genomic_DNA"/>
</dbReference>
<reference evidence="1" key="1">
    <citation type="journal article" date="2023" name="Science">
        <title>Genome structures resolve the early diversification of teleost fishes.</title>
        <authorList>
            <person name="Parey E."/>
            <person name="Louis A."/>
            <person name="Montfort J."/>
            <person name="Bouchez O."/>
            <person name="Roques C."/>
            <person name="Iampietro C."/>
            <person name="Lluch J."/>
            <person name="Castinel A."/>
            <person name="Donnadieu C."/>
            <person name="Desvignes T."/>
            <person name="Floi Bucao C."/>
            <person name="Jouanno E."/>
            <person name="Wen M."/>
            <person name="Mejri S."/>
            <person name="Dirks R."/>
            <person name="Jansen H."/>
            <person name="Henkel C."/>
            <person name="Chen W.J."/>
            <person name="Zahm M."/>
            <person name="Cabau C."/>
            <person name="Klopp C."/>
            <person name="Thompson A.W."/>
            <person name="Robinson-Rechavi M."/>
            <person name="Braasch I."/>
            <person name="Lecointre G."/>
            <person name="Bobe J."/>
            <person name="Postlethwait J.H."/>
            <person name="Berthelot C."/>
            <person name="Roest Crollius H."/>
            <person name="Guiguen Y."/>
        </authorList>
    </citation>
    <scope>NUCLEOTIDE SEQUENCE</scope>
    <source>
        <strain evidence="1">WJC10195</strain>
    </source>
</reference>
<accession>A0A9Q1F593</accession>
<keyword evidence="2" id="KW-1185">Reference proteome</keyword>
<name>A0A9Q1F593_SYNKA</name>
<comment type="caution">
    <text evidence="1">The sequence shown here is derived from an EMBL/GenBank/DDBJ whole genome shotgun (WGS) entry which is preliminary data.</text>
</comment>
<dbReference type="Proteomes" id="UP001152622">
    <property type="component" value="Chromosome 8"/>
</dbReference>
<sequence>MVDRLLPNCVVLESSDQEGPSSAWKVQWLTGTHVNPVGTRLFPIHDDLVNEASAAGPTVNSKVFDPLM</sequence>
<evidence type="ECO:0000313" key="2">
    <source>
        <dbReference type="Proteomes" id="UP001152622"/>
    </source>
</evidence>
<gene>
    <name evidence="1" type="ORF">SKAU_G00226620</name>
</gene>
<protein>
    <submittedName>
        <fullName evidence="1">Uncharacterized protein</fullName>
    </submittedName>
</protein>
<proteinExistence type="predicted"/>
<dbReference type="AlphaFoldDB" id="A0A9Q1F593"/>
<evidence type="ECO:0000313" key="1">
    <source>
        <dbReference type="EMBL" id="KAJ8351186.1"/>
    </source>
</evidence>
<organism evidence="1 2">
    <name type="scientific">Synaphobranchus kaupii</name>
    <name type="common">Kaup's arrowtooth eel</name>
    <dbReference type="NCBI Taxonomy" id="118154"/>
    <lineage>
        <taxon>Eukaryota</taxon>
        <taxon>Metazoa</taxon>
        <taxon>Chordata</taxon>
        <taxon>Craniata</taxon>
        <taxon>Vertebrata</taxon>
        <taxon>Euteleostomi</taxon>
        <taxon>Actinopterygii</taxon>
        <taxon>Neopterygii</taxon>
        <taxon>Teleostei</taxon>
        <taxon>Anguilliformes</taxon>
        <taxon>Synaphobranchidae</taxon>
        <taxon>Synaphobranchus</taxon>
    </lineage>
</organism>